<reference evidence="11" key="2">
    <citation type="submission" date="2013-04" db="UniProtKB">
        <authorList>
            <consortium name="EnsemblPlants"/>
        </authorList>
    </citation>
    <scope>IDENTIFICATION</scope>
</reference>
<feature type="compositionally biased region" description="Low complexity" evidence="9">
    <location>
        <begin position="215"/>
        <end position="232"/>
    </location>
</feature>
<keyword evidence="5" id="KW-0010">Activator</keyword>
<feature type="region of interest" description="Disordered" evidence="9">
    <location>
        <begin position="21"/>
        <end position="53"/>
    </location>
</feature>
<accession>J3ND81</accession>
<keyword evidence="6" id="KW-0804">Transcription</keyword>
<evidence type="ECO:0000256" key="6">
    <source>
        <dbReference type="ARBA" id="ARBA00023163"/>
    </source>
</evidence>
<protein>
    <recommendedName>
        <fullName evidence="10">AP2/ERF domain-containing protein</fullName>
    </recommendedName>
</protein>
<keyword evidence="7" id="KW-0539">Nucleus</keyword>
<dbReference type="GO" id="GO:0003700">
    <property type="term" value="F:DNA-binding transcription factor activity"/>
    <property type="evidence" value="ECO:0007669"/>
    <property type="project" value="InterPro"/>
</dbReference>
<feature type="domain" description="AP2/ERF" evidence="10">
    <location>
        <begin position="128"/>
        <end position="185"/>
    </location>
</feature>
<evidence type="ECO:0000256" key="8">
    <source>
        <dbReference type="ARBA" id="ARBA00024343"/>
    </source>
</evidence>
<evidence type="ECO:0000256" key="4">
    <source>
        <dbReference type="ARBA" id="ARBA00023125"/>
    </source>
</evidence>
<comment type="similarity">
    <text evidence="8">Belongs to the AP2/ERF transcription factor family. ERF subfamily.</text>
</comment>
<evidence type="ECO:0000256" key="9">
    <source>
        <dbReference type="SAM" id="MobiDB-lite"/>
    </source>
</evidence>
<evidence type="ECO:0000259" key="10">
    <source>
        <dbReference type="PROSITE" id="PS51032"/>
    </source>
</evidence>
<name>J3ND81_ORYBR</name>
<feature type="compositionally biased region" description="Pro residues" evidence="9">
    <location>
        <begin position="184"/>
        <end position="208"/>
    </location>
</feature>
<evidence type="ECO:0000256" key="1">
    <source>
        <dbReference type="ARBA" id="ARBA00004123"/>
    </source>
</evidence>
<organism evidence="11">
    <name type="scientific">Oryza brachyantha</name>
    <name type="common">malo sina</name>
    <dbReference type="NCBI Taxonomy" id="4533"/>
    <lineage>
        <taxon>Eukaryota</taxon>
        <taxon>Viridiplantae</taxon>
        <taxon>Streptophyta</taxon>
        <taxon>Embryophyta</taxon>
        <taxon>Tracheophyta</taxon>
        <taxon>Spermatophyta</taxon>
        <taxon>Magnoliopsida</taxon>
        <taxon>Liliopsida</taxon>
        <taxon>Poales</taxon>
        <taxon>Poaceae</taxon>
        <taxon>BOP clade</taxon>
        <taxon>Oryzoideae</taxon>
        <taxon>Oryzeae</taxon>
        <taxon>Oryzinae</taxon>
        <taxon>Oryza</taxon>
    </lineage>
</organism>
<dbReference type="Gene3D" id="3.30.730.10">
    <property type="entry name" value="AP2/ERF domain"/>
    <property type="match status" value="1"/>
</dbReference>
<evidence type="ECO:0000256" key="5">
    <source>
        <dbReference type="ARBA" id="ARBA00023159"/>
    </source>
</evidence>
<dbReference type="Proteomes" id="UP000006038">
    <property type="component" value="Chromosome 12"/>
</dbReference>
<dbReference type="SMART" id="SM00380">
    <property type="entry name" value="AP2"/>
    <property type="match status" value="1"/>
</dbReference>
<dbReference type="GO" id="GO:0005634">
    <property type="term" value="C:nucleus"/>
    <property type="evidence" value="ECO:0007669"/>
    <property type="project" value="UniProtKB-SubCell"/>
</dbReference>
<evidence type="ECO:0000313" key="12">
    <source>
        <dbReference type="Proteomes" id="UP000006038"/>
    </source>
</evidence>
<dbReference type="InterPro" id="IPR016177">
    <property type="entry name" value="DNA-bd_dom_sf"/>
</dbReference>
<keyword evidence="12" id="KW-1185">Reference proteome</keyword>
<comment type="subcellular location">
    <subcellularLocation>
        <location evidence="1">Nucleus</location>
    </subcellularLocation>
</comment>
<dbReference type="InterPro" id="IPR036955">
    <property type="entry name" value="AP2/ERF_dom_sf"/>
</dbReference>
<dbReference type="PROSITE" id="PS51032">
    <property type="entry name" value="AP2_ERF"/>
    <property type="match status" value="1"/>
</dbReference>
<feature type="region of interest" description="Disordered" evidence="9">
    <location>
        <begin position="79"/>
        <end position="132"/>
    </location>
</feature>
<feature type="compositionally biased region" description="Basic residues" evidence="9">
    <location>
        <begin position="114"/>
        <end position="132"/>
    </location>
</feature>
<keyword evidence="4" id="KW-0238">DNA-binding</keyword>
<dbReference type="EnsemblPlants" id="OB12G19390.1">
    <property type="protein sequence ID" value="OB12G19390.1"/>
    <property type="gene ID" value="OB12G19390"/>
</dbReference>
<dbReference type="Pfam" id="PF00847">
    <property type="entry name" value="AP2"/>
    <property type="match status" value="1"/>
</dbReference>
<dbReference type="GO" id="GO:0003677">
    <property type="term" value="F:DNA binding"/>
    <property type="evidence" value="ECO:0007669"/>
    <property type="project" value="UniProtKB-KW"/>
</dbReference>
<evidence type="ECO:0000256" key="7">
    <source>
        <dbReference type="ARBA" id="ARBA00023242"/>
    </source>
</evidence>
<dbReference type="PANTHER" id="PTHR31241:SF62">
    <property type="entry name" value="DEHYDRATION-RESPONSIVE ELEMENT-BINDING PROTEIN 2D"/>
    <property type="match status" value="1"/>
</dbReference>
<dbReference type="SUPFAM" id="SSF54171">
    <property type="entry name" value="DNA-binding domain"/>
    <property type="match status" value="1"/>
</dbReference>
<evidence type="ECO:0000256" key="3">
    <source>
        <dbReference type="ARBA" id="ARBA00023016"/>
    </source>
</evidence>
<dbReference type="AlphaFoldDB" id="J3ND81"/>
<dbReference type="InterPro" id="IPR001471">
    <property type="entry name" value="AP2/ERF_dom"/>
</dbReference>
<keyword evidence="3" id="KW-0346">Stress response</keyword>
<feature type="region of interest" description="Disordered" evidence="9">
    <location>
        <begin position="176"/>
        <end position="232"/>
    </location>
</feature>
<dbReference type="Gramene" id="OB12G19390.1">
    <property type="protein sequence ID" value="OB12G19390.1"/>
    <property type="gene ID" value="OB12G19390"/>
</dbReference>
<proteinExistence type="inferred from homology"/>
<reference evidence="11" key="1">
    <citation type="journal article" date="2013" name="Nat. Commun.">
        <title>Whole-genome sequencing of Oryza brachyantha reveals mechanisms underlying Oryza genome evolution.</title>
        <authorList>
            <person name="Chen J."/>
            <person name="Huang Q."/>
            <person name="Gao D."/>
            <person name="Wang J."/>
            <person name="Lang Y."/>
            <person name="Liu T."/>
            <person name="Li B."/>
            <person name="Bai Z."/>
            <person name="Luis Goicoechea J."/>
            <person name="Liang C."/>
            <person name="Chen C."/>
            <person name="Zhang W."/>
            <person name="Sun S."/>
            <person name="Liao Y."/>
            <person name="Zhang X."/>
            <person name="Yang L."/>
            <person name="Song C."/>
            <person name="Wang M."/>
            <person name="Shi J."/>
            <person name="Liu G."/>
            <person name="Liu J."/>
            <person name="Zhou H."/>
            <person name="Zhou W."/>
            <person name="Yu Q."/>
            <person name="An N."/>
            <person name="Chen Y."/>
            <person name="Cai Q."/>
            <person name="Wang B."/>
            <person name="Liu B."/>
            <person name="Min J."/>
            <person name="Huang Y."/>
            <person name="Wu H."/>
            <person name="Li Z."/>
            <person name="Zhang Y."/>
            <person name="Yin Y."/>
            <person name="Song W."/>
            <person name="Jiang J."/>
            <person name="Jackson S.A."/>
            <person name="Wing R.A."/>
            <person name="Wang J."/>
            <person name="Chen M."/>
        </authorList>
    </citation>
    <scope>NUCLEOTIDE SEQUENCE [LARGE SCALE GENOMIC DNA]</scope>
    <source>
        <strain evidence="11">cv. IRGC 101232</strain>
    </source>
</reference>
<keyword evidence="2" id="KW-0805">Transcription regulation</keyword>
<evidence type="ECO:0000313" key="11">
    <source>
        <dbReference type="EnsemblPlants" id="OB12G19390.1"/>
    </source>
</evidence>
<dbReference type="PRINTS" id="PR00367">
    <property type="entry name" value="ETHRSPELEMNT"/>
</dbReference>
<dbReference type="HOGENOM" id="CLU_951144_0_0_1"/>
<feature type="compositionally biased region" description="Basic and acidic residues" evidence="9">
    <location>
        <begin position="91"/>
        <end position="108"/>
    </location>
</feature>
<dbReference type="PANTHER" id="PTHR31241">
    <property type="entry name" value="DEHYDRATION-RESPONSIVE ELEMENT-BINDING PROTEIN 2C"/>
    <property type="match status" value="1"/>
</dbReference>
<sequence length="293" mass="31906">MCVLCLPRQKIEAKMCRKRVDGDTHPATGRRPAVEAIGGRRRRRDEEELEEEEDEYMQFEEEFLMFCAREEEKMAAASSLRSATAVTAKKPRLEKPTKDEEAASEKKSTGGRRIGGKARRRPRKSKHGFRGVHQRTYGRWAAEIRDVIKGSRLWIGTYETAEAAARAYDAEASRIHGPDAWTNFPPPPPPPPPPSTPPPPPPPPPPSPAVTSNTAEPAVALPAAGEPAAAAKAPVPAVLARALEATNGWGFEPYSMGLLGSVSGMLAYGGYDDDDEPEELMPPGDDGGCLWLF</sequence>
<evidence type="ECO:0000256" key="2">
    <source>
        <dbReference type="ARBA" id="ARBA00023015"/>
    </source>
</evidence>